<organism evidence="3 4">
    <name type="scientific">Galbitalea soli</name>
    <dbReference type="NCBI Taxonomy" id="1268042"/>
    <lineage>
        <taxon>Bacteria</taxon>
        <taxon>Bacillati</taxon>
        <taxon>Actinomycetota</taxon>
        <taxon>Actinomycetes</taxon>
        <taxon>Micrococcales</taxon>
        <taxon>Microbacteriaceae</taxon>
        <taxon>Galbitalea</taxon>
    </lineage>
</organism>
<dbReference type="Gene3D" id="3.40.190.10">
    <property type="entry name" value="Periplasmic binding protein-like II"/>
    <property type="match status" value="1"/>
</dbReference>
<keyword evidence="4" id="KW-1185">Reference proteome</keyword>
<keyword evidence="1" id="KW-0732">Signal</keyword>
<dbReference type="GO" id="GO:1904680">
    <property type="term" value="F:peptide transmembrane transporter activity"/>
    <property type="evidence" value="ECO:0007669"/>
    <property type="project" value="TreeGrafter"/>
</dbReference>
<dbReference type="GO" id="GO:0042597">
    <property type="term" value="C:periplasmic space"/>
    <property type="evidence" value="ECO:0007669"/>
    <property type="project" value="UniProtKB-ARBA"/>
</dbReference>
<name>A0A7C9PPC6_9MICO</name>
<dbReference type="RefSeq" id="WP_163474102.1">
    <property type="nucleotide sequence ID" value="NZ_JAAGWZ010000003.1"/>
</dbReference>
<dbReference type="SUPFAM" id="SSF53850">
    <property type="entry name" value="Periplasmic binding protein-like II"/>
    <property type="match status" value="1"/>
</dbReference>
<evidence type="ECO:0000313" key="4">
    <source>
        <dbReference type="Proteomes" id="UP000479756"/>
    </source>
</evidence>
<dbReference type="GO" id="GO:0043190">
    <property type="term" value="C:ATP-binding cassette (ABC) transporter complex"/>
    <property type="evidence" value="ECO:0007669"/>
    <property type="project" value="InterPro"/>
</dbReference>
<gene>
    <name evidence="3" type="ORF">G3T37_11865</name>
</gene>
<dbReference type="InterPro" id="IPR000914">
    <property type="entry name" value="SBP_5_dom"/>
</dbReference>
<accession>A0A7C9PPC6</accession>
<dbReference type="PROSITE" id="PS51257">
    <property type="entry name" value="PROKAR_LIPOPROTEIN"/>
    <property type="match status" value="1"/>
</dbReference>
<feature type="chain" id="PRO_5039680207" evidence="1">
    <location>
        <begin position="26"/>
        <end position="509"/>
    </location>
</feature>
<proteinExistence type="predicted"/>
<dbReference type="InterPro" id="IPR030678">
    <property type="entry name" value="Peptide/Ni-bd"/>
</dbReference>
<dbReference type="InterPro" id="IPR039424">
    <property type="entry name" value="SBP_5"/>
</dbReference>
<comment type="caution">
    <text evidence="3">The sequence shown here is derived from an EMBL/GenBank/DDBJ whole genome shotgun (WGS) entry which is preliminary data.</text>
</comment>
<evidence type="ECO:0000256" key="1">
    <source>
        <dbReference type="SAM" id="SignalP"/>
    </source>
</evidence>
<evidence type="ECO:0000259" key="2">
    <source>
        <dbReference type="Pfam" id="PF00496"/>
    </source>
</evidence>
<evidence type="ECO:0000313" key="3">
    <source>
        <dbReference type="EMBL" id="NEM92049.1"/>
    </source>
</evidence>
<sequence length="509" mass="54494">MFRWKRLAAAAVVVALGLTGCSANTGTSGTSSTGATLNLGVLVPATSFAAAGMSWANEAPYGQAVYDGLVRANPDGTIVPWLATSWSYNADKTVLTMKLRTDVKFTDGTAFDASVAAQNLLRFRDGTAANKSFLVNVADAKASDASTLVITLKAPDPSMLTYLSQAPGLEESPKAFGSATEKTVPVGSGPYILDQAHTVVGSTYTFTKNPKYWAPKDQHYAKLVYKVFGSSTALLNALKGGQLNAANTYDNSTLTQIKAAGYTVLPLELNWTGFLLLDRDGTVAKALSDVRVRQAINYAFDTKALLKTIGQGYGTPTTQIFPVNSPGYDKSLDSYYSYDPAKAKQLMSDAGYANGFTLSTPIAPAFFGTAVYTLIKQELGAIGITVKETDPGNNFIADLLAPKYPAALMVLQEDPTAWQLANFALTDAATFNPYHVKDATVAALVAKIQTGSQADADQATKDLNTYIVKQAWFAPWYRQQSSFVVDKNTTTTVQQGNAFPYLWNFQPKG</sequence>
<dbReference type="EMBL" id="JAAGWZ010000003">
    <property type="protein sequence ID" value="NEM92049.1"/>
    <property type="molecule type" value="Genomic_DNA"/>
</dbReference>
<protein>
    <submittedName>
        <fullName evidence="3">Peptide ABC transporter substrate-binding protein</fullName>
    </submittedName>
</protein>
<dbReference type="GO" id="GO:0015833">
    <property type="term" value="P:peptide transport"/>
    <property type="evidence" value="ECO:0007669"/>
    <property type="project" value="TreeGrafter"/>
</dbReference>
<feature type="signal peptide" evidence="1">
    <location>
        <begin position="1"/>
        <end position="25"/>
    </location>
</feature>
<dbReference type="PIRSF" id="PIRSF002741">
    <property type="entry name" value="MppA"/>
    <property type="match status" value="1"/>
</dbReference>
<dbReference type="Gene3D" id="3.10.105.10">
    <property type="entry name" value="Dipeptide-binding Protein, Domain 3"/>
    <property type="match status" value="1"/>
</dbReference>
<reference evidence="3 4" key="1">
    <citation type="journal article" date="2014" name="Int. J. Syst. Evol. Microbiol.">
        <title>Description of Galbitalea soli gen. nov., sp. nov., and Frondihabitans sucicola sp. nov.</title>
        <authorList>
            <person name="Kim S.J."/>
            <person name="Lim J.M."/>
            <person name="Ahn J.H."/>
            <person name="Weon H.Y."/>
            <person name="Hamada M."/>
            <person name="Suzuki K."/>
            <person name="Ahn T.Y."/>
            <person name="Kwon S.W."/>
        </authorList>
    </citation>
    <scope>NUCLEOTIDE SEQUENCE [LARGE SCALE GENOMIC DNA]</scope>
    <source>
        <strain evidence="3 4">NBRC 108727</strain>
    </source>
</reference>
<dbReference type="Proteomes" id="UP000479756">
    <property type="component" value="Unassembled WGS sequence"/>
</dbReference>
<feature type="domain" description="Solute-binding protein family 5" evidence="2">
    <location>
        <begin position="77"/>
        <end position="409"/>
    </location>
</feature>
<dbReference type="Pfam" id="PF00496">
    <property type="entry name" value="SBP_bac_5"/>
    <property type="match status" value="1"/>
</dbReference>
<dbReference type="PANTHER" id="PTHR30290">
    <property type="entry name" value="PERIPLASMIC BINDING COMPONENT OF ABC TRANSPORTER"/>
    <property type="match status" value="1"/>
</dbReference>
<dbReference type="AlphaFoldDB" id="A0A7C9PPC6"/>